<dbReference type="PATRIC" id="fig|480.237.peg.794"/>
<keyword evidence="2 11" id="KW-0235">DNA replication</keyword>
<dbReference type="PROSITE" id="PS51217">
    <property type="entry name" value="UVRD_HELICASE_CTER"/>
    <property type="match status" value="1"/>
</dbReference>
<feature type="binding site" evidence="11">
    <location>
        <position position="297"/>
    </location>
    <ligand>
        <name>ATP</name>
        <dbReference type="ChEBI" id="CHEBI:30616"/>
    </ligand>
</feature>
<dbReference type="Pfam" id="PF00580">
    <property type="entry name" value="UvrD-helicase"/>
    <property type="match status" value="1"/>
</dbReference>
<evidence type="ECO:0000256" key="2">
    <source>
        <dbReference type="ARBA" id="ARBA00022705"/>
    </source>
</evidence>
<comment type="catalytic activity">
    <reaction evidence="10 11">
        <text>ATP + H2O = ADP + phosphate + H(+)</text>
        <dbReference type="Rhea" id="RHEA:13065"/>
        <dbReference type="ChEBI" id="CHEBI:15377"/>
        <dbReference type="ChEBI" id="CHEBI:15378"/>
        <dbReference type="ChEBI" id="CHEBI:30616"/>
        <dbReference type="ChEBI" id="CHEBI:43474"/>
        <dbReference type="ChEBI" id="CHEBI:456216"/>
        <dbReference type="EC" id="5.6.2.4"/>
    </reaction>
</comment>
<dbReference type="GO" id="GO:0005829">
    <property type="term" value="C:cytosol"/>
    <property type="evidence" value="ECO:0007669"/>
    <property type="project" value="TreeGrafter"/>
</dbReference>
<dbReference type="EC" id="5.6.2.4" evidence="11"/>
<evidence type="ECO:0000313" key="16">
    <source>
        <dbReference type="Proteomes" id="UP000078228"/>
    </source>
</evidence>
<name>A0A198UFZ0_MORCA</name>
<evidence type="ECO:0000256" key="12">
    <source>
        <dbReference type="PROSITE-ProRule" id="PRU00560"/>
    </source>
</evidence>
<dbReference type="GO" id="GO:0006260">
    <property type="term" value="P:DNA replication"/>
    <property type="evidence" value="ECO:0007669"/>
    <property type="project" value="UniProtKB-UniRule"/>
</dbReference>
<evidence type="ECO:0000259" key="13">
    <source>
        <dbReference type="PROSITE" id="PS51198"/>
    </source>
</evidence>
<evidence type="ECO:0000256" key="5">
    <source>
        <dbReference type="ARBA" id="ARBA00022806"/>
    </source>
</evidence>
<keyword evidence="4 11" id="KW-0378">Hydrolase</keyword>
<dbReference type="InterPro" id="IPR000212">
    <property type="entry name" value="DNA_helicase_UvrD/REP"/>
</dbReference>
<dbReference type="InterPro" id="IPR014017">
    <property type="entry name" value="DNA_helicase_UvrD-like_C"/>
</dbReference>
<organism evidence="15 16">
    <name type="scientific">Moraxella catarrhalis</name>
    <name type="common">Branhamella catarrhalis</name>
    <dbReference type="NCBI Taxonomy" id="480"/>
    <lineage>
        <taxon>Bacteria</taxon>
        <taxon>Pseudomonadati</taxon>
        <taxon>Pseudomonadota</taxon>
        <taxon>Gammaproteobacteria</taxon>
        <taxon>Moraxellales</taxon>
        <taxon>Moraxellaceae</taxon>
        <taxon>Moraxella</taxon>
    </lineage>
</organism>
<dbReference type="HAMAP" id="MF_01920">
    <property type="entry name" value="Helicase_Rep"/>
    <property type="match status" value="1"/>
</dbReference>
<keyword evidence="8 11" id="KW-0413">Isomerase</keyword>
<dbReference type="GO" id="GO:0003697">
    <property type="term" value="F:single-stranded DNA binding"/>
    <property type="evidence" value="ECO:0007669"/>
    <property type="project" value="UniProtKB-UniRule"/>
</dbReference>
<accession>A0A198UFZ0</accession>
<evidence type="ECO:0000259" key="14">
    <source>
        <dbReference type="PROSITE" id="PS51217"/>
    </source>
</evidence>
<dbReference type="Proteomes" id="UP000078228">
    <property type="component" value="Unassembled WGS sequence"/>
</dbReference>
<keyword evidence="16" id="KW-1185">Reference proteome</keyword>
<reference evidence="15 16" key="1">
    <citation type="journal article" date="2016" name="Genome Biol. Evol.">
        <title>Comparative Genomic Analyses of the Moraxella catarrhalis Serosensitive and Seroresistant Lineages Demonstrate Their Independent Evolution.</title>
        <authorList>
            <person name="Earl J.P."/>
            <person name="de Vries S.P."/>
            <person name="Ahmed A."/>
            <person name="Powell E."/>
            <person name="Schultz M.P."/>
            <person name="Hermans P.W."/>
            <person name="Hill D.J."/>
            <person name="Zhou Z."/>
            <person name="Constantinidou C.I."/>
            <person name="Hu F.Z."/>
            <person name="Bootsma H.J."/>
            <person name="Ehrlich G.D."/>
        </authorList>
    </citation>
    <scope>NUCLEOTIDE SEQUENCE [LARGE SCALE GENOMIC DNA]</scope>
    <source>
        <strain evidence="15 16">Z7542</strain>
    </source>
</reference>
<evidence type="ECO:0000256" key="9">
    <source>
        <dbReference type="ARBA" id="ARBA00034617"/>
    </source>
</evidence>
<evidence type="ECO:0000256" key="4">
    <source>
        <dbReference type="ARBA" id="ARBA00022801"/>
    </source>
</evidence>
<dbReference type="GO" id="GO:0043138">
    <property type="term" value="F:3'-5' DNA helicase activity"/>
    <property type="evidence" value="ECO:0007669"/>
    <property type="project" value="UniProtKB-UniRule"/>
</dbReference>
<comment type="caution">
    <text evidence="15">The sequence shown here is derived from an EMBL/GenBank/DDBJ whole genome shotgun (WGS) entry which is preliminary data.</text>
</comment>
<feature type="binding site" evidence="12">
    <location>
        <begin position="38"/>
        <end position="45"/>
    </location>
    <ligand>
        <name>ATP</name>
        <dbReference type="ChEBI" id="CHEBI:30616"/>
    </ligand>
</feature>
<dbReference type="SUPFAM" id="SSF52540">
    <property type="entry name" value="P-loop containing nucleoside triphosphate hydrolases"/>
    <property type="match status" value="1"/>
</dbReference>
<keyword evidence="3 11" id="KW-0547">Nucleotide-binding</keyword>
<keyword evidence="5 11" id="KW-0347">Helicase</keyword>
<evidence type="ECO:0000256" key="3">
    <source>
        <dbReference type="ARBA" id="ARBA00022741"/>
    </source>
</evidence>
<dbReference type="Gene3D" id="1.10.486.10">
    <property type="entry name" value="PCRA, domain 4"/>
    <property type="match status" value="1"/>
</dbReference>
<dbReference type="GO" id="GO:0016887">
    <property type="term" value="F:ATP hydrolysis activity"/>
    <property type="evidence" value="ECO:0007669"/>
    <property type="project" value="RHEA"/>
</dbReference>
<feature type="domain" description="UvrD-like helicase ATP-binding" evidence="13">
    <location>
        <begin position="17"/>
        <end position="299"/>
    </location>
</feature>
<dbReference type="AlphaFoldDB" id="A0A198UFZ0"/>
<dbReference type="CDD" id="cd17932">
    <property type="entry name" value="DEXQc_UvrD"/>
    <property type="match status" value="1"/>
</dbReference>
<dbReference type="Gene3D" id="1.10.10.160">
    <property type="match status" value="1"/>
</dbReference>
<dbReference type="PANTHER" id="PTHR11070">
    <property type="entry name" value="UVRD / RECB / PCRA DNA HELICASE FAMILY MEMBER"/>
    <property type="match status" value="1"/>
</dbReference>
<evidence type="ECO:0000256" key="8">
    <source>
        <dbReference type="ARBA" id="ARBA00023235"/>
    </source>
</evidence>
<evidence type="ECO:0000256" key="7">
    <source>
        <dbReference type="ARBA" id="ARBA00023125"/>
    </source>
</evidence>
<dbReference type="InterPro" id="IPR005752">
    <property type="entry name" value="Helicase_Rep"/>
</dbReference>
<sequence length="689" mass="78220">MLIVANRLIVKYKATMSKLNPRQLEALNHTQGPLLVLAGAGSGKTSVITQKIAHLIENCRIPTDRITAVTFTNKAAREMKSRVQKLLSSEKSRGLTVSTFHQFGLQFLRYELKHTSLKPNFSILDADDCQRLLAELMVRDNLSGAERRELVHEAIKKISDWKNDLIAPKDAAETLDDPEDLGFVHLYELYERNLRAYNAVDFDDLIAMPVRILRENHEVKDKWQNRIRYLLVDEYQDTNTAQYELIKLLVGSIGRFTVVGDDDQSIYTWRGAKPENMALLKQDFPNLEVVKLEQNYRSTNHILGAANAVIANNEHMFEKSLWSDKGDGEKIRVITCNNDFDEAERVAKEILTHRLRNNQTWDKYAVLYRSNFQARALEAQLRQLEIPYKLSGGTSFFARTEIKDLMGYLRIIINPDDDAAFLRVINTPKRGIGSVTLEKLGLFAQHCGTSLLGACTRAGVKNALGAKAGATIESFGEFINYYTHQLHDNSDPMPLVRQMIAETGYIDYVKESSKNPQQEKGRLDNIEALYLSIAALINRADDEHDKTIDAVIRKMVLLDMLEQQQEEENTNKVNLMTLHAAKGLEFDYVYIIGCEEKLLPHVNSIMSANIEEERRLMYVGITRAKSELTLLLCKQRRSGADFKAVTPSRFLDELPAEYLSGAVTKKEDSKKVAENYLANIQAMLAAKKK</sequence>
<dbReference type="InterPro" id="IPR013986">
    <property type="entry name" value="DExx_box_DNA_helicase_dom_sf"/>
</dbReference>
<dbReference type="PROSITE" id="PS51198">
    <property type="entry name" value="UVRD_HELICASE_ATP_BIND"/>
    <property type="match status" value="1"/>
</dbReference>
<comment type="catalytic activity">
    <reaction evidence="9 11">
        <text>Couples ATP hydrolysis with the unwinding of duplex DNA by translocating in the 3'-5' direction.</text>
        <dbReference type="EC" id="5.6.2.4"/>
    </reaction>
</comment>
<dbReference type="InterPro" id="IPR027417">
    <property type="entry name" value="P-loop_NTPase"/>
</dbReference>
<evidence type="ECO:0000256" key="11">
    <source>
        <dbReference type="HAMAP-Rule" id="MF_01920"/>
    </source>
</evidence>
<keyword evidence="6 11" id="KW-0067">ATP-binding</keyword>
<dbReference type="PANTHER" id="PTHR11070:SF64">
    <property type="entry name" value="ATP-DEPENDENT DNA HELICASE REP"/>
    <property type="match status" value="1"/>
</dbReference>
<dbReference type="InterPro" id="IPR014016">
    <property type="entry name" value="UvrD-like_ATP-bd"/>
</dbReference>
<dbReference type="EMBL" id="LXHC01000024">
    <property type="protein sequence ID" value="OAU95336.1"/>
    <property type="molecule type" value="Genomic_DNA"/>
</dbReference>
<dbReference type="CDD" id="cd18807">
    <property type="entry name" value="SF1_C_UvrD"/>
    <property type="match status" value="1"/>
</dbReference>
<dbReference type="Pfam" id="PF13361">
    <property type="entry name" value="UvrD_C"/>
    <property type="match status" value="1"/>
</dbReference>
<comment type="function">
    <text evidence="11">Rep helicase is a single-stranded DNA-dependent ATPase involved in DNA replication; it can initiate unwinding at a nick in the DNA. It binds to the single-stranded DNA and acts in a progressive fashion along the DNA in the 3' to 5' direction.</text>
</comment>
<protein>
    <recommendedName>
        <fullName evidence="11">ATP-dependent DNA helicase Rep</fullName>
        <ecNumber evidence="11">5.6.2.4</ecNumber>
    </recommendedName>
    <alternativeName>
        <fullName evidence="11">DNA 3'-5' helicase Rep</fullName>
    </alternativeName>
</protein>
<comment type="subunit">
    <text evidence="11">Homodimer.</text>
</comment>
<evidence type="ECO:0000256" key="10">
    <source>
        <dbReference type="ARBA" id="ARBA00048988"/>
    </source>
</evidence>
<comment type="similarity">
    <text evidence="1 11">Belongs to the helicase family. UvrD subfamily.</text>
</comment>
<dbReference type="OrthoDB" id="9806690at2"/>
<dbReference type="eggNOG" id="COG0210">
    <property type="taxonomic scope" value="Bacteria"/>
</dbReference>
<evidence type="ECO:0000256" key="6">
    <source>
        <dbReference type="ARBA" id="ARBA00022840"/>
    </source>
</evidence>
<evidence type="ECO:0000256" key="1">
    <source>
        <dbReference type="ARBA" id="ARBA00009922"/>
    </source>
</evidence>
<dbReference type="Gene3D" id="3.40.50.300">
    <property type="entry name" value="P-loop containing nucleotide triphosphate hydrolases"/>
    <property type="match status" value="2"/>
</dbReference>
<gene>
    <name evidence="11" type="primary">rep</name>
    <name evidence="15" type="ORF">AO384_1527</name>
</gene>
<dbReference type="GO" id="GO:0005524">
    <property type="term" value="F:ATP binding"/>
    <property type="evidence" value="ECO:0007669"/>
    <property type="project" value="UniProtKB-UniRule"/>
</dbReference>
<feature type="domain" description="UvrD-like helicase C-terminal" evidence="14">
    <location>
        <begin position="300"/>
        <end position="583"/>
    </location>
</feature>
<dbReference type="GO" id="GO:0000725">
    <property type="term" value="P:recombinational repair"/>
    <property type="evidence" value="ECO:0007669"/>
    <property type="project" value="TreeGrafter"/>
</dbReference>
<keyword evidence="7 11" id="KW-0238">DNA-binding</keyword>
<evidence type="ECO:0000313" key="15">
    <source>
        <dbReference type="EMBL" id="OAU95336.1"/>
    </source>
</evidence>
<proteinExistence type="inferred from homology"/>